<keyword evidence="3" id="KW-1185">Reference proteome</keyword>
<dbReference type="InParanoid" id="A0A0J6WRU3"/>
<dbReference type="InterPro" id="IPR001387">
    <property type="entry name" value="Cro/C1-type_HTH"/>
</dbReference>
<dbReference type="Pfam" id="PF01381">
    <property type="entry name" value="HTH_3"/>
    <property type="match status" value="1"/>
</dbReference>
<evidence type="ECO:0000313" key="3">
    <source>
        <dbReference type="Proteomes" id="UP000036503"/>
    </source>
</evidence>
<dbReference type="OrthoDB" id="9814553at2"/>
<gene>
    <name evidence="2" type="ORF">AB840_14725</name>
</gene>
<reference evidence="2 3" key="1">
    <citation type="submission" date="2015-06" db="EMBL/GenBank/DDBJ databases">
        <title>Draft genome sequence of beer spoilage bacterium Megasphaera cerevisiae type strain 20462.</title>
        <authorList>
            <person name="Kutumbaka K."/>
            <person name="Pasmowitz J."/>
            <person name="Mategko J."/>
            <person name="Reyes D."/>
            <person name="Friedrich A."/>
            <person name="Han S."/>
            <person name="Martens-Habbena W."/>
            <person name="Neal-McKinney J."/>
            <person name="Janagama H.K."/>
            <person name="Nadala C."/>
            <person name="Samadpour M."/>
        </authorList>
    </citation>
    <scope>NUCLEOTIDE SEQUENCE [LARGE SCALE GENOMIC DNA]</scope>
    <source>
        <strain evidence="2 3">DSM 20462</strain>
    </source>
</reference>
<feature type="domain" description="HTH cro/C1-type" evidence="1">
    <location>
        <begin position="4"/>
        <end position="59"/>
    </location>
</feature>
<dbReference type="PATRIC" id="fig|1122219.3.peg.3395"/>
<dbReference type="CDD" id="cd00093">
    <property type="entry name" value="HTH_XRE"/>
    <property type="match status" value="1"/>
</dbReference>
<dbReference type="RefSeq" id="WP_048515600.1">
    <property type="nucleotide sequence ID" value="NZ_FUXD01000074.1"/>
</dbReference>
<evidence type="ECO:0000313" key="2">
    <source>
        <dbReference type="EMBL" id="KMO85229.1"/>
    </source>
</evidence>
<name>A0A0J6WRU3_9FIRM</name>
<evidence type="ECO:0000259" key="1">
    <source>
        <dbReference type="PROSITE" id="PS50943"/>
    </source>
</evidence>
<protein>
    <recommendedName>
        <fullName evidence="1">HTH cro/C1-type domain-containing protein</fullName>
    </recommendedName>
</protein>
<dbReference type="GO" id="GO:0003677">
    <property type="term" value="F:DNA binding"/>
    <property type="evidence" value="ECO:0007669"/>
    <property type="project" value="InterPro"/>
</dbReference>
<sequence>MNKLKEIRLSRKMTQQELACKSGISRASIIAIEKEQRKNVTTKTLIALSRALDLNTEKIFLI</sequence>
<organism evidence="2 3">
    <name type="scientific">Megasphaera cerevisiae DSM 20462</name>
    <dbReference type="NCBI Taxonomy" id="1122219"/>
    <lineage>
        <taxon>Bacteria</taxon>
        <taxon>Bacillati</taxon>
        <taxon>Bacillota</taxon>
        <taxon>Negativicutes</taxon>
        <taxon>Veillonellales</taxon>
        <taxon>Veillonellaceae</taxon>
        <taxon>Megasphaera</taxon>
    </lineage>
</organism>
<proteinExistence type="predicted"/>
<dbReference type="Gene3D" id="1.10.260.40">
    <property type="entry name" value="lambda repressor-like DNA-binding domains"/>
    <property type="match status" value="1"/>
</dbReference>
<dbReference type="SMART" id="SM00530">
    <property type="entry name" value="HTH_XRE"/>
    <property type="match status" value="1"/>
</dbReference>
<dbReference type="AlphaFoldDB" id="A0A0J6WRU3"/>
<accession>A0A0J6WRU3</accession>
<dbReference type="SUPFAM" id="SSF47413">
    <property type="entry name" value="lambda repressor-like DNA-binding domains"/>
    <property type="match status" value="1"/>
</dbReference>
<dbReference type="Proteomes" id="UP000036503">
    <property type="component" value="Unassembled WGS sequence"/>
</dbReference>
<dbReference type="InterPro" id="IPR010982">
    <property type="entry name" value="Lambda_DNA-bd_dom_sf"/>
</dbReference>
<comment type="caution">
    <text evidence="2">The sequence shown here is derived from an EMBL/GenBank/DDBJ whole genome shotgun (WGS) entry which is preliminary data.</text>
</comment>
<dbReference type="PROSITE" id="PS50943">
    <property type="entry name" value="HTH_CROC1"/>
    <property type="match status" value="1"/>
</dbReference>
<dbReference type="EMBL" id="LEKT01000087">
    <property type="protein sequence ID" value="KMO85229.1"/>
    <property type="molecule type" value="Genomic_DNA"/>
</dbReference>